<reference evidence="3 4" key="1">
    <citation type="journal article" date="2006" name="Science">
        <title>Phytophthora genome sequences uncover evolutionary origins and mechanisms of pathogenesis.</title>
        <authorList>
            <person name="Tyler B.M."/>
            <person name="Tripathy S."/>
            <person name="Zhang X."/>
            <person name="Dehal P."/>
            <person name="Jiang R.H."/>
            <person name="Aerts A."/>
            <person name="Arredondo F.D."/>
            <person name="Baxter L."/>
            <person name="Bensasson D."/>
            <person name="Beynon J.L."/>
            <person name="Chapman J."/>
            <person name="Damasceno C.M."/>
            <person name="Dorrance A.E."/>
            <person name="Dou D."/>
            <person name="Dickerman A.W."/>
            <person name="Dubchak I.L."/>
            <person name="Garbelotto M."/>
            <person name="Gijzen M."/>
            <person name="Gordon S.G."/>
            <person name="Govers F."/>
            <person name="Grunwald N.J."/>
            <person name="Huang W."/>
            <person name="Ivors K.L."/>
            <person name="Jones R.W."/>
            <person name="Kamoun S."/>
            <person name="Krampis K."/>
            <person name="Lamour K.H."/>
            <person name="Lee M.K."/>
            <person name="McDonald W.H."/>
            <person name="Medina M."/>
            <person name="Meijer H.J."/>
            <person name="Nordberg E.K."/>
            <person name="Maclean D.J."/>
            <person name="Ospina-Giraldo M.D."/>
            <person name="Morris P.F."/>
            <person name="Phuntumart V."/>
            <person name="Putnam N.H."/>
            <person name="Rash S."/>
            <person name="Rose J.K."/>
            <person name="Sakihama Y."/>
            <person name="Salamov A.A."/>
            <person name="Savidor A."/>
            <person name="Scheuring C.F."/>
            <person name="Smith B.M."/>
            <person name="Sobral B.W."/>
            <person name="Terry A."/>
            <person name="Torto-Alalibo T.A."/>
            <person name="Win J."/>
            <person name="Xu Z."/>
            <person name="Zhang H."/>
            <person name="Grigoriev I.V."/>
            <person name="Rokhsar D.S."/>
            <person name="Boore J.L."/>
        </authorList>
    </citation>
    <scope>NUCLEOTIDE SEQUENCE [LARGE SCALE GENOMIC DNA]</scope>
    <source>
        <strain evidence="3 4">P6497</strain>
    </source>
</reference>
<evidence type="ECO:0000256" key="1">
    <source>
        <dbReference type="ARBA" id="ARBA00022729"/>
    </source>
</evidence>
<dbReference type="SUPFAM" id="SSF57180">
    <property type="entry name" value="Cellulose-binding domain"/>
    <property type="match status" value="1"/>
</dbReference>
<dbReference type="PROSITE" id="PS00562">
    <property type="entry name" value="CBM1_1"/>
    <property type="match status" value="1"/>
</dbReference>
<keyword evidence="4" id="KW-1185">Reference proteome</keyword>
<dbReference type="SMART" id="SM00236">
    <property type="entry name" value="fCBD"/>
    <property type="match status" value="2"/>
</dbReference>
<dbReference type="InParanoid" id="G5A978"/>
<protein>
    <recommendedName>
        <fullName evidence="2">CBM1 domain-containing protein</fullName>
    </recommendedName>
</protein>
<dbReference type="InterPro" id="IPR035971">
    <property type="entry name" value="CBD_sf"/>
</dbReference>
<accession>G5A978</accession>
<gene>
    <name evidence="3" type="ORF">PHYSODRAFT_527475</name>
</gene>
<dbReference type="InterPro" id="IPR000254">
    <property type="entry name" value="CBD"/>
</dbReference>
<evidence type="ECO:0000259" key="2">
    <source>
        <dbReference type="PROSITE" id="PS51164"/>
    </source>
</evidence>
<feature type="domain" description="CBM1" evidence="2">
    <location>
        <begin position="25"/>
        <end position="61"/>
    </location>
</feature>
<dbReference type="GO" id="GO:0005576">
    <property type="term" value="C:extracellular region"/>
    <property type="evidence" value="ECO:0007669"/>
    <property type="project" value="InterPro"/>
</dbReference>
<keyword evidence="1" id="KW-0732">Signal</keyword>
<dbReference type="Pfam" id="PF00734">
    <property type="entry name" value="CBM_1"/>
    <property type="match status" value="1"/>
</dbReference>
<feature type="non-terminal residue" evidence="3">
    <location>
        <position position="1"/>
    </location>
</feature>
<evidence type="ECO:0000313" key="3">
    <source>
        <dbReference type="EMBL" id="EGZ08454.1"/>
    </source>
</evidence>
<evidence type="ECO:0000313" key="4">
    <source>
        <dbReference type="Proteomes" id="UP000002640"/>
    </source>
</evidence>
<dbReference type="Proteomes" id="UP000002640">
    <property type="component" value="Unassembled WGS sequence"/>
</dbReference>
<name>G5A978_PHYSP</name>
<dbReference type="SMR" id="G5A978"/>
<organism evidence="3 4">
    <name type="scientific">Phytophthora sojae (strain P6497)</name>
    <name type="common">Soybean stem and root rot agent</name>
    <name type="synonym">Phytophthora megasperma f. sp. glycines</name>
    <dbReference type="NCBI Taxonomy" id="1094619"/>
    <lineage>
        <taxon>Eukaryota</taxon>
        <taxon>Sar</taxon>
        <taxon>Stramenopiles</taxon>
        <taxon>Oomycota</taxon>
        <taxon>Peronosporomycetes</taxon>
        <taxon>Peronosporales</taxon>
        <taxon>Peronosporaceae</taxon>
        <taxon>Phytophthora</taxon>
    </lineage>
</organism>
<dbReference type="GO" id="GO:0005975">
    <property type="term" value="P:carbohydrate metabolic process"/>
    <property type="evidence" value="ECO:0007669"/>
    <property type="project" value="InterPro"/>
</dbReference>
<proteinExistence type="predicted"/>
<dbReference type="RefSeq" id="XP_009536626.1">
    <property type="nucleotide sequence ID" value="XM_009538331.1"/>
</dbReference>
<dbReference type="AlphaFoldDB" id="G5A978"/>
<dbReference type="GO" id="GO:0030248">
    <property type="term" value="F:cellulose binding"/>
    <property type="evidence" value="ECO:0007669"/>
    <property type="project" value="InterPro"/>
</dbReference>
<dbReference type="EMBL" id="JH159161">
    <property type="protein sequence ID" value="EGZ08454.1"/>
    <property type="molecule type" value="Genomic_DNA"/>
</dbReference>
<sequence length="66" mass="7548">NCTEGYNCEVVNPWYYQCRAAKAVKTVEQWGQCGGVDYRGLTKCPAGFECNYVNDWYSQCIPKKNP</sequence>
<dbReference type="STRING" id="1094619.G5A978"/>
<dbReference type="PROSITE" id="PS51164">
    <property type="entry name" value="CBM1_2"/>
    <property type="match status" value="1"/>
</dbReference>
<dbReference type="GeneID" id="20661137"/>
<dbReference type="KEGG" id="psoj:PHYSODRAFT_527475"/>